<proteinExistence type="inferred from homology"/>
<evidence type="ECO:0000313" key="3">
    <source>
        <dbReference type="Proteomes" id="UP000717328"/>
    </source>
</evidence>
<reference evidence="2" key="1">
    <citation type="submission" date="2021-02" db="EMBL/GenBank/DDBJ databases">
        <authorList>
            <person name="Nieuwenhuis M."/>
            <person name="Van De Peppel L.J.J."/>
        </authorList>
    </citation>
    <scope>NUCLEOTIDE SEQUENCE</scope>
    <source>
        <strain evidence="2">D49</strain>
    </source>
</reference>
<dbReference type="Proteomes" id="UP000717328">
    <property type="component" value="Unassembled WGS sequence"/>
</dbReference>
<organism evidence="2 3">
    <name type="scientific">Sphagnurus paluster</name>
    <dbReference type="NCBI Taxonomy" id="117069"/>
    <lineage>
        <taxon>Eukaryota</taxon>
        <taxon>Fungi</taxon>
        <taxon>Dikarya</taxon>
        <taxon>Basidiomycota</taxon>
        <taxon>Agaricomycotina</taxon>
        <taxon>Agaricomycetes</taxon>
        <taxon>Agaricomycetidae</taxon>
        <taxon>Agaricales</taxon>
        <taxon>Tricholomatineae</taxon>
        <taxon>Lyophyllaceae</taxon>
        <taxon>Sphagnurus</taxon>
    </lineage>
</organism>
<keyword evidence="3" id="KW-1185">Reference proteome</keyword>
<dbReference type="PANTHER" id="PTHR13222:SF1">
    <property type="entry name" value="RB1-INDUCIBLE COILED-COIL PROTEIN 1"/>
    <property type="match status" value="1"/>
</dbReference>
<evidence type="ECO:0000256" key="1">
    <source>
        <dbReference type="RuleBase" id="RU367075"/>
    </source>
</evidence>
<dbReference type="GO" id="GO:0060090">
    <property type="term" value="F:molecular adaptor activity"/>
    <property type="evidence" value="ECO:0007669"/>
    <property type="project" value="TreeGrafter"/>
</dbReference>
<dbReference type="OrthoDB" id="447953at2759"/>
<sequence>MDRTGSLELFLHQETGVDQDAILAYLSDGRRLLNSNVRELVGSHDQSIFVFNKYYLDYGLEEVLQDLHIEAPIQPHIEEDVAATPPIRASQLAASYLRVSQIHHDHINNITLSLHYQHEALRIASANLDLNVLAIVDTFEGIAAGSRRELEKQVMLLSGLEADLDLISRVRIHGEFMSPAVRKSIEAGEKSRTLGDYVSNVKMKQVAETCARTHGILYPAR</sequence>
<dbReference type="GO" id="GO:0019901">
    <property type="term" value="F:protein kinase binding"/>
    <property type="evidence" value="ECO:0007669"/>
    <property type="project" value="TreeGrafter"/>
</dbReference>
<comment type="caution">
    <text evidence="2">The sequence shown here is derived from an EMBL/GenBank/DDBJ whole genome shotgun (WGS) entry which is preliminary data.</text>
</comment>
<dbReference type="GO" id="GO:0034045">
    <property type="term" value="C:phagophore assembly site membrane"/>
    <property type="evidence" value="ECO:0007669"/>
    <property type="project" value="UniProtKB-SubCell"/>
</dbReference>
<keyword evidence="1" id="KW-0813">Transport</keyword>
<accession>A0A9P7FX67</accession>
<dbReference type="GO" id="GO:0005774">
    <property type="term" value="C:vacuolar membrane"/>
    <property type="evidence" value="ECO:0007669"/>
    <property type="project" value="UniProtKB-SubCell"/>
</dbReference>
<protein>
    <recommendedName>
        <fullName evidence="1">Autophagy-related protein 11</fullName>
    </recommendedName>
</protein>
<dbReference type="GO" id="GO:0061709">
    <property type="term" value="P:reticulophagy"/>
    <property type="evidence" value="ECO:0007669"/>
    <property type="project" value="TreeGrafter"/>
</dbReference>
<keyword evidence="1" id="KW-0472">Membrane</keyword>
<dbReference type="GO" id="GO:0034727">
    <property type="term" value="P:piecemeal microautophagy of the nucleus"/>
    <property type="evidence" value="ECO:0007669"/>
    <property type="project" value="TreeGrafter"/>
</dbReference>
<evidence type="ECO:0000313" key="2">
    <source>
        <dbReference type="EMBL" id="KAG5636477.1"/>
    </source>
</evidence>
<comment type="subcellular location">
    <subcellularLocation>
        <location evidence="1">Preautophagosomal structure membrane</location>
        <topology evidence="1">Peripheral membrane protein</topology>
    </subcellularLocation>
    <subcellularLocation>
        <location evidence="1">Vacuole membrane</location>
        <topology evidence="1">Peripheral membrane protein</topology>
    </subcellularLocation>
    <text evidence="1">During pexophagy, accumulates in the vacuolar membrane region, where the peroxisomes contact the vacuole.</text>
</comment>
<keyword evidence="1" id="KW-0072">Autophagy</keyword>
<reference evidence="2" key="2">
    <citation type="submission" date="2021-10" db="EMBL/GenBank/DDBJ databases">
        <title>Phylogenomics reveals ancestral predisposition of the termite-cultivated fungus Termitomyces towards a domesticated lifestyle.</title>
        <authorList>
            <person name="Auxier B."/>
            <person name="Grum-Grzhimaylo A."/>
            <person name="Cardenas M.E."/>
            <person name="Lodge J.D."/>
            <person name="Laessoe T."/>
            <person name="Pedersen O."/>
            <person name="Smith M.E."/>
            <person name="Kuyper T.W."/>
            <person name="Franco-Molano E.A."/>
            <person name="Baroni T.J."/>
            <person name="Aanen D.K."/>
        </authorList>
    </citation>
    <scope>NUCLEOTIDE SEQUENCE</scope>
    <source>
        <strain evidence="2">D49</strain>
    </source>
</reference>
<comment type="function">
    <text evidence="1">Involved in cytoplasm to vacuole transport (Cvt), pexophagy, mitophagy and nucleophagy. Recruits mitochondria for their selective degradation via autophagy (mitophagy) during starvation. Works as scaffold proteins that recruit ATG proteins to the pre-autophagosome (PAS), the site of vesicle/autophagosome formation. Required for the Cvt vesicles completion.</text>
</comment>
<comment type="subunit">
    <text evidence="1">Homodimer.</text>
</comment>
<dbReference type="EMBL" id="JABCKI010005928">
    <property type="protein sequence ID" value="KAG5636477.1"/>
    <property type="molecule type" value="Genomic_DNA"/>
</dbReference>
<dbReference type="PANTHER" id="PTHR13222">
    <property type="entry name" value="RB1-INDUCIBLE COILED-COIL"/>
    <property type="match status" value="1"/>
</dbReference>
<dbReference type="GO" id="GO:0015031">
    <property type="term" value="P:protein transport"/>
    <property type="evidence" value="ECO:0007669"/>
    <property type="project" value="UniProtKB-KW"/>
</dbReference>
<dbReference type="AlphaFoldDB" id="A0A9P7FX67"/>
<dbReference type="InterPro" id="IPR040040">
    <property type="entry name" value="ATG11"/>
</dbReference>
<dbReference type="GO" id="GO:1990316">
    <property type="term" value="C:Atg1/ULK1 kinase complex"/>
    <property type="evidence" value="ECO:0007669"/>
    <property type="project" value="TreeGrafter"/>
</dbReference>
<dbReference type="GO" id="GO:0000045">
    <property type="term" value="P:autophagosome assembly"/>
    <property type="evidence" value="ECO:0007669"/>
    <property type="project" value="UniProtKB-UniRule"/>
</dbReference>
<dbReference type="GO" id="GO:1903599">
    <property type="term" value="P:positive regulation of autophagy of mitochondrion"/>
    <property type="evidence" value="ECO:0007669"/>
    <property type="project" value="UniProtKB-UniRule"/>
</dbReference>
<gene>
    <name evidence="2" type="ORF">H0H81_007895</name>
</gene>
<dbReference type="GO" id="GO:0034517">
    <property type="term" value="P:ribophagy"/>
    <property type="evidence" value="ECO:0007669"/>
    <property type="project" value="TreeGrafter"/>
</dbReference>
<dbReference type="GO" id="GO:0000422">
    <property type="term" value="P:autophagy of mitochondrion"/>
    <property type="evidence" value="ECO:0007669"/>
    <property type="project" value="TreeGrafter"/>
</dbReference>
<name>A0A9P7FX67_9AGAR</name>
<keyword evidence="1" id="KW-0653">Protein transport</keyword>
<comment type="similarity">
    <text evidence="1">Belongs to the ATG11 family.</text>
</comment>
<keyword evidence="1" id="KW-0926">Vacuole</keyword>